<evidence type="ECO:0000313" key="2">
    <source>
        <dbReference type="EMBL" id="CAI9099848.1"/>
    </source>
</evidence>
<dbReference type="Gene3D" id="3.60.20.10">
    <property type="entry name" value="Glutamine Phosphoribosylpyrophosphate, subunit 1, domain 1"/>
    <property type="match status" value="1"/>
</dbReference>
<dbReference type="GO" id="GO:0005839">
    <property type="term" value="C:proteasome core complex"/>
    <property type="evidence" value="ECO:0007669"/>
    <property type="project" value="InterPro"/>
</dbReference>
<accession>A0AAV1CX67</accession>
<sequence>MDRKSPPPESDIDSDGVELGLSVPTSDYIPHRGQRAKILNPESVKPFPDRPRFPPNYRRDMLGDKGPLAFAVIIRDGVLFAVNHTHPVRRRDPHIFSPLAVATISGGDPLDCRNLLRELQAKCMKYERGKMMPGASVKEARRLMLQLLSGRYEVGLVAGWDDKKKRATCYLVDGMGGLVKGHILATGCGFTELDYSDWAKWSRYEAAEFAKRTMCELAYNAPDSGDFASANHFTNDDVIKRYDDVITPAPVIGHRKK</sequence>
<gene>
    <name evidence="2" type="ORF">OLC1_LOCUS9788</name>
</gene>
<dbReference type="InterPro" id="IPR001353">
    <property type="entry name" value="Proteasome_sua/b"/>
</dbReference>
<evidence type="ECO:0000313" key="3">
    <source>
        <dbReference type="Proteomes" id="UP001161247"/>
    </source>
</evidence>
<reference evidence="2" key="1">
    <citation type="submission" date="2023-03" db="EMBL/GenBank/DDBJ databases">
        <authorList>
            <person name="Julca I."/>
        </authorList>
    </citation>
    <scope>NUCLEOTIDE SEQUENCE</scope>
</reference>
<proteinExistence type="predicted"/>
<dbReference type="InterPro" id="IPR029055">
    <property type="entry name" value="Ntn_hydrolases_N"/>
</dbReference>
<organism evidence="2 3">
    <name type="scientific">Oldenlandia corymbosa var. corymbosa</name>
    <dbReference type="NCBI Taxonomy" id="529605"/>
    <lineage>
        <taxon>Eukaryota</taxon>
        <taxon>Viridiplantae</taxon>
        <taxon>Streptophyta</taxon>
        <taxon>Embryophyta</taxon>
        <taxon>Tracheophyta</taxon>
        <taxon>Spermatophyta</taxon>
        <taxon>Magnoliopsida</taxon>
        <taxon>eudicotyledons</taxon>
        <taxon>Gunneridae</taxon>
        <taxon>Pentapetalae</taxon>
        <taxon>asterids</taxon>
        <taxon>lamiids</taxon>
        <taxon>Gentianales</taxon>
        <taxon>Rubiaceae</taxon>
        <taxon>Rubioideae</taxon>
        <taxon>Spermacoceae</taxon>
        <taxon>Hedyotis-Oldenlandia complex</taxon>
        <taxon>Oldenlandia</taxon>
    </lineage>
</organism>
<dbReference type="Proteomes" id="UP001161247">
    <property type="component" value="Chromosome 3"/>
</dbReference>
<protein>
    <submittedName>
        <fullName evidence="2">OLC1v1036730C1</fullName>
    </submittedName>
</protein>
<dbReference type="GO" id="GO:0051603">
    <property type="term" value="P:proteolysis involved in protein catabolic process"/>
    <property type="evidence" value="ECO:0007669"/>
    <property type="project" value="InterPro"/>
</dbReference>
<evidence type="ECO:0000256" key="1">
    <source>
        <dbReference type="SAM" id="MobiDB-lite"/>
    </source>
</evidence>
<dbReference type="SUPFAM" id="SSF56235">
    <property type="entry name" value="N-terminal nucleophile aminohydrolases (Ntn hydrolases)"/>
    <property type="match status" value="1"/>
</dbReference>
<name>A0AAV1CX67_OLDCO</name>
<dbReference type="Pfam" id="PF00227">
    <property type="entry name" value="Proteasome"/>
    <property type="match status" value="1"/>
</dbReference>
<dbReference type="EMBL" id="OX459120">
    <property type="protein sequence ID" value="CAI9099848.1"/>
    <property type="molecule type" value="Genomic_DNA"/>
</dbReference>
<dbReference type="AlphaFoldDB" id="A0AAV1CX67"/>
<keyword evidence="3" id="KW-1185">Reference proteome</keyword>
<feature type="region of interest" description="Disordered" evidence="1">
    <location>
        <begin position="1"/>
        <end position="34"/>
    </location>
</feature>